<dbReference type="EMBL" id="CADCWC010000056">
    <property type="protein sequence ID" value="CAA9522819.1"/>
    <property type="molecule type" value="Genomic_DNA"/>
</dbReference>
<dbReference type="AlphaFoldDB" id="A0A6J4TGL1"/>
<feature type="compositionally biased region" description="Basic residues" evidence="1">
    <location>
        <begin position="31"/>
        <end position="42"/>
    </location>
</feature>
<feature type="non-terminal residue" evidence="2">
    <location>
        <position position="133"/>
    </location>
</feature>
<evidence type="ECO:0000256" key="1">
    <source>
        <dbReference type="SAM" id="MobiDB-lite"/>
    </source>
</evidence>
<feature type="compositionally biased region" description="Basic and acidic residues" evidence="1">
    <location>
        <begin position="124"/>
        <end position="133"/>
    </location>
</feature>
<accession>A0A6J4TGL1</accession>
<organism evidence="2">
    <name type="scientific">uncultured Thermoleophilia bacterium</name>
    <dbReference type="NCBI Taxonomy" id="1497501"/>
    <lineage>
        <taxon>Bacteria</taxon>
        <taxon>Bacillati</taxon>
        <taxon>Actinomycetota</taxon>
        <taxon>Thermoleophilia</taxon>
        <taxon>environmental samples</taxon>
    </lineage>
</organism>
<gene>
    <name evidence="2" type="ORF">AVDCRST_MAG79-299</name>
</gene>
<proteinExistence type="predicted"/>
<reference evidence="2" key="1">
    <citation type="submission" date="2020-02" db="EMBL/GenBank/DDBJ databases">
        <authorList>
            <person name="Meier V. D."/>
        </authorList>
    </citation>
    <scope>NUCLEOTIDE SEQUENCE</scope>
    <source>
        <strain evidence="2">AVDCRST_MAG79</strain>
    </source>
</reference>
<feature type="compositionally biased region" description="Basic residues" evidence="1">
    <location>
        <begin position="48"/>
        <end position="58"/>
    </location>
</feature>
<name>A0A6J4TGL1_9ACTN</name>
<feature type="compositionally biased region" description="Basic residues" evidence="1">
    <location>
        <begin position="108"/>
        <end position="123"/>
    </location>
</feature>
<protein>
    <submittedName>
        <fullName evidence="2">Uncharacterized protein</fullName>
    </submittedName>
</protein>
<feature type="region of interest" description="Disordered" evidence="1">
    <location>
        <begin position="1"/>
        <end position="133"/>
    </location>
</feature>
<evidence type="ECO:0000313" key="2">
    <source>
        <dbReference type="EMBL" id="CAA9522819.1"/>
    </source>
</evidence>
<feature type="compositionally biased region" description="Basic and acidic residues" evidence="1">
    <location>
        <begin position="64"/>
        <end position="107"/>
    </location>
</feature>
<feature type="non-terminal residue" evidence="2">
    <location>
        <position position="1"/>
    </location>
</feature>
<sequence>EHADAGPTGADTAPRLHDRRGARRRDDPLGRRARPREHRRAHRAADRRGRRARPRGHPRALALRGDRGARRGRLQRDRARGRQRRPRLDAARHPGAVDDHAPGEQRHGGRRRHDHAPARRRHPQLRERGPMQL</sequence>